<proteinExistence type="inferred from homology"/>
<dbReference type="PANTHER" id="PTHR13869">
    <property type="entry name" value="MYELIN P0 RELATED"/>
    <property type="match status" value="1"/>
</dbReference>
<reference evidence="12" key="1">
    <citation type="submission" date="2021-06" db="EMBL/GenBank/DDBJ databases">
        <authorList>
            <consortium name="Wellcome Sanger Institute Data Sharing"/>
        </authorList>
    </citation>
    <scope>NUCLEOTIDE SEQUENCE [LARGE SCALE GENOMIC DNA]</scope>
</reference>
<evidence type="ECO:0000256" key="9">
    <source>
        <dbReference type="ARBA" id="ARBA00023319"/>
    </source>
</evidence>
<dbReference type="SUPFAM" id="SSF48726">
    <property type="entry name" value="Immunoglobulin"/>
    <property type="match status" value="1"/>
</dbReference>
<evidence type="ECO:0000256" key="4">
    <source>
        <dbReference type="ARBA" id="ARBA00022729"/>
    </source>
</evidence>
<dbReference type="InterPro" id="IPR003599">
    <property type="entry name" value="Ig_sub"/>
</dbReference>
<evidence type="ECO:0000256" key="2">
    <source>
        <dbReference type="ARBA" id="ARBA00007180"/>
    </source>
</evidence>
<dbReference type="GO" id="GO:0005886">
    <property type="term" value="C:plasma membrane"/>
    <property type="evidence" value="ECO:0007669"/>
    <property type="project" value="TreeGrafter"/>
</dbReference>
<feature type="transmembrane region" description="Helical" evidence="10">
    <location>
        <begin position="158"/>
        <end position="184"/>
    </location>
</feature>
<dbReference type="SMART" id="SM00409">
    <property type="entry name" value="IG"/>
    <property type="match status" value="1"/>
</dbReference>
<keyword evidence="9" id="KW-0393">Immunoglobulin domain</keyword>
<gene>
    <name evidence="12" type="primary">mpzl1l</name>
</gene>
<reference evidence="12" key="3">
    <citation type="submission" date="2025-09" db="UniProtKB">
        <authorList>
            <consortium name="Ensembl"/>
        </authorList>
    </citation>
    <scope>IDENTIFICATION</scope>
</reference>
<keyword evidence="6 10" id="KW-0472">Membrane</keyword>
<comment type="similarity">
    <text evidence="2">Belongs to the myelin P0 protein family.</text>
</comment>
<dbReference type="Proteomes" id="UP000694620">
    <property type="component" value="Chromosome 4"/>
</dbReference>
<dbReference type="PRINTS" id="PR00213">
    <property type="entry name" value="MYELINP0"/>
</dbReference>
<dbReference type="AlphaFoldDB" id="A0A8C4S8L0"/>
<evidence type="ECO:0000313" key="12">
    <source>
        <dbReference type="Ensembl" id="ENSECRP00000012829.1"/>
    </source>
</evidence>
<reference evidence="12" key="2">
    <citation type="submission" date="2025-08" db="UniProtKB">
        <authorList>
            <consortium name="Ensembl"/>
        </authorList>
    </citation>
    <scope>IDENTIFICATION</scope>
</reference>
<evidence type="ECO:0000256" key="7">
    <source>
        <dbReference type="ARBA" id="ARBA00023157"/>
    </source>
</evidence>
<evidence type="ECO:0000256" key="1">
    <source>
        <dbReference type="ARBA" id="ARBA00004479"/>
    </source>
</evidence>
<evidence type="ECO:0000313" key="13">
    <source>
        <dbReference type="Proteomes" id="UP000694620"/>
    </source>
</evidence>
<keyword evidence="7" id="KW-1015">Disulfide bond</keyword>
<dbReference type="Ensembl" id="ENSECRT00000013049.1">
    <property type="protein sequence ID" value="ENSECRP00000012829.1"/>
    <property type="gene ID" value="ENSECRG00000008571.1"/>
</dbReference>
<evidence type="ECO:0000259" key="11">
    <source>
        <dbReference type="PROSITE" id="PS50835"/>
    </source>
</evidence>
<dbReference type="Gene3D" id="2.60.40.10">
    <property type="entry name" value="Immunoglobulins"/>
    <property type="match status" value="1"/>
</dbReference>
<dbReference type="PROSITE" id="PS50835">
    <property type="entry name" value="IG_LIKE"/>
    <property type="match status" value="1"/>
</dbReference>
<dbReference type="InterPro" id="IPR013106">
    <property type="entry name" value="Ig_V-set"/>
</dbReference>
<keyword evidence="3 10" id="KW-0812">Transmembrane</keyword>
<keyword evidence="4" id="KW-0732">Signal</keyword>
<dbReference type="InterPro" id="IPR007110">
    <property type="entry name" value="Ig-like_dom"/>
</dbReference>
<keyword evidence="8" id="KW-0325">Glycoprotein</keyword>
<dbReference type="InterPro" id="IPR036179">
    <property type="entry name" value="Ig-like_dom_sf"/>
</dbReference>
<dbReference type="Pfam" id="PF07686">
    <property type="entry name" value="V-set"/>
    <property type="match status" value="1"/>
</dbReference>
<name>A0A8C4S8L0_ERPCA</name>
<evidence type="ECO:0000256" key="6">
    <source>
        <dbReference type="ARBA" id="ARBA00023136"/>
    </source>
</evidence>
<evidence type="ECO:0000256" key="8">
    <source>
        <dbReference type="ARBA" id="ARBA00023180"/>
    </source>
</evidence>
<dbReference type="InterPro" id="IPR000920">
    <property type="entry name" value="Myelin_P0-rel"/>
</dbReference>
<dbReference type="GO" id="GO:0009986">
    <property type="term" value="C:cell surface"/>
    <property type="evidence" value="ECO:0007669"/>
    <property type="project" value="TreeGrafter"/>
</dbReference>
<dbReference type="GO" id="GO:0005925">
    <property type="term" value="C:focal adhesion"/>
    <property type="evidence" value="ECO:0007669"/>
    <property type="project" value="TreeGrafter"/>
</dbReference>
<evidence type="ECO:0000256" key="5">
    <source>
        <dbReference type="ARBA" id="ARBA00022989"/>
    </source>
</evidence>
<protein>
    <submittedName>
        <fullName evidence="12">Myelin protein zero-like 1 like</fullName>
    </submittedName>
</protein>
<keyword evidence="13" id="KW-1185">Reference proteome</keyword>
<dbReference type="GeneTree" id="ENSGT01030000234556"/>
<evidence type="ECO:0000256" key="3">
    <source>
        <dbReference type="ARBA" id="ARBA00022692"/>
    </source>
</evidence>
<sequence length="231" mass="25576">METKTSYLSQILGLYVGIQLFFLAFFQVHALEVFTPKEVFFENGTQGTLHCTFSSTEVIKNEATVSWSFIPEGGSNHASFFYYSAGKPYGSLNQQFKDRISWAGDLNKKDASIKIDKLQFTDNGTYICDVKNPPDIEVTPGFIKLRVVEKAGLPKSNAWLIVGAVSGAILGVLLIVIIVSCLVYRRNRSRNEYMGCSSSESVVPQVTLPVKKPESVKDWSRCSSPSAPLQV</sequence>
<organism evidence="12 13">
    <name type="scientific">Erpetoichthys calabaricus</name>
    <name type="common">Rope fish</name>
    <name type="synonym">Calamoichthys calabaricus</name>
    <dbReference type="NCBI Taxonomy" id="27687"/>
    <lineage>
        <taxon>Eukaryota</taxon>
        <taxon>Metazoa</taxon>
        <taxon>Chordata</taxon>
        <taxon>Craniata</taxon>
        <taxon>Vertebrata</taxon>
        <taxon>Euteleostomi</taxon>
        <taxon>Actinopterygii</taxon>
        <taxon>Polypteriformes</taxon>
        <taxon>Polypteridae</taxon>
        <taxon>Erpetoichthys</taxon>
    </lineage>
</organism>
<keyword evidence="5 10" id="KW-1133">Transmembrane helix</keyword>
<evidence type="ECO:0000256" key="10">
    <source>
        <dbReference type="SAM" id="Phobius"/>
    </source>
</evidence>
<dbReference type="InterPro" id="IPR013783">
    <property type="entry name" value="Ig-like_fold"/>
</dbReference>
<comment type="subcellular location">
    <subcellularLocation>
        <location evidence="1">Membrane</location>
        <topology evidence="1">Single-pass type I membrane protein</topology>
    </subcellularLocation>
</comment>
<dbReference type="FunFam" id="2.60.40.10:FF:000193">
    <property type="entry name" value="Myelin protein zero-like 1 like"/>
    <property type="match status" value="1"/>
</dbReference>
<feature type="domain" description="Ig-like" evidence="11">
    <location>
        <begin position="44"/>
        <end position="139"/>
    </location>
</feature>
<accession>A0A8C4S8L0</accession>
<dbReference type="PANTHER" id="PTHR13869:SF19">
    <property type="entry name" value="MYELIN PROTEIN ZERO-LIKE PROTEIN 1"/>
    <property type="match status" value="1"/>
</dbReference>
<feature type="transmembrane region" description="Helical" evidence="10">
    <location>
        <begin position="12"/>
        <end position="31"/>
    </location>
</feature>
<dbReference type="SMART" id="SM00406">
    <property type="entry name" value="IGv"/>
    <property type="match status" value="1"/>
</dbReference>